<gene>
    <name evidence="9" type="ORF">C1SCF055_LOCUS14414</name>
</gene>
<feature type="binding site" evidence="6">
    <location>
        <position position="572"/>
    </location>
    <ligand>
        <name>S-adenosyl-L-methionine</name>
        <dbReference type="ChEBI" id="CHEBI:59789"/>
    </ligand>
</feature>
<keyword evidence="12" id="KW-1185">Reference proteome</keyword>
<reference evidence="10" key="2">
    <citation type="submission" date="2024-04" db="EMBL/GenBank/DDBJ databases">
        <authorList>
            <person name="Chen Y."/>
            <person name="Shah S."/>
            <person name="Dougan E. K."/>
            <person name="Thang M."/>
            <person name="Chan C."/>
        </authorList>
    </citation>
    <scope>NUCLEOTIDE SEQUENCE [LARGE SCALE GENOMIC DNA]</scope>
</reference>
<sequence>MRIQRDPVDVRSAKRIQQAKCWEEGMAILQEETSMKLQPSIFTYTAAIKSCASHHAALLALLKHMDDWGVELDTVAFSATIWALGNDWSMALAILERMIRGSVEINSITCNAMIGCCAQAGQWQHALDVFSLQKELRIQTDGFTYTSVASASGKSGQWALASWLLADMVSSQSEINTVCMNAVMSCFEKGQQWSRAILCLEGMTLRKLAPDRTSYNVAMSACDWPMSLHLLQEMVHRGLQRDVVSFNAVMQSSARSEEWSLALWILEEMRCTTVQRSIVSMNTAMSACATADQWQQALLLLQLSDADTISYSIILGAMAAAASETLLLGILQEMTSRRIELSKTSLSAIMSRYEQHIPRRLRQLPFAPFVALAPKTWHSAVALHDAFTATELTEGRHRLRRTPLASRRFLRHLAPIPPPSSCLALRRLLRSSAAAARSAVRVNGRKAKPDVLQKLKQQGWHLTAAPFHPDAFMVDFPGSAPTLGLTPAHLMGEVYLQELSSMLPAAVLQAVLPRNASLILDLCAAPGSKSTQLAHDFAGTVVANEPDLPRAGKLRANFLRMGLTNYVVTLLDGRTFGDLVPESFDGVLVDAPCSCEGNARKDVFALLRAGVRDKELEEKQFQLLLSGWKALKSGGYLVYSTCTLNKWENEGICQQLLRSVEDCERISLDDVLGASVDSSGRLWPHSLDVEGFFVSCFRKLRGRCPRPCSLKAAWQLVKPLREEEVMRLQQLVETTWNFWPGDEEHLCHSDATGSVWLVKKGLQVPRALLPYTWDLGLLLGRKVDGPDGFEVSDELLLFAGQRVARSKSVEWAGLVNRVESRGSDKVKNKSAKSAAFRGWDFSWMARLLFFWMSRGSEDAKGLIFCCKLSSADGVNSVEVAGECSRMNNALAYTGAGADNKSAEEGGASKRLLLGGVCERLFVLAILQKGCIFGYSISGEPGHCRDITLLFSGLRIDLRVTVTPQPGAHRPEVTVTPTPSGPPDLELVDRFNVSRELEDRLLAATGVSDLAAIPLPFLTFLEGRLHGSSATWTPKARLARAFRAGVAASRRLAGEILEASTPSIEFRNSIYVILRSPSLPAGGWTTDYATFINQCGGNQFSDFDRSTVCHAFATRTEAEAYLYGLPRCPHYGCLFEQTIQVANETAEPAFHSGMVEIITMRGRGLGQAECTLVDLPWDTVEQFYKSAALRGSLVRSIELEQFTVGDTAGRPTARSVIELANQWILGDLDRETAEEYFSAGDFQPDEADGDPMTASEIATVEGLKAQVAQLTAQLSAVQSTRPPPVPPMPGIATNSNQLFQGQAQTLGAQDLGRLRQLAGADQVLAEFEKGVIEEADMTLGLPDLQGVSDPMQKLLITQVHQNSVLLQKFLQPKDTMASLLASGSDSASGSSSTGAKGCAARDLFVRQMADLSKVAEVVRLNALAELGIPDFKEDGFLMKKYLERRVPLADHKLLAHVGCLLAEGWAIAHQSNNVEMKGFLGRALIFVEQTALDSGKVELSWLMSGFADPNTQMMFSLRKTPGLKPFSRLSNPLWVSANLAYLRDLDYLESRMATLGRDKGKPAAAAAQSSGEDKPKKTPRPPKKPKKGAGKGWRWTASKRLGPKRRARRRRLAVKHRTVQLIVSALNWELLGHPTVPPPEARPVSGAKKVISSRIKWDHPPSFDAVPYLSNELVRAAFIDPEVLRLPKDFWPRSRPAKMHCSKAELLDLAQRWDKLGFVYDCIELFRGSGNWTAAHERHGLAVHDGIDVDGRRLRVGDLTAMSTFQELAALALRRVVRDWHAGVPCPSFGTLRLVEAMASGAARSRLQSMGPIPSAARESTLTELGPTKDCPAWLSDLEKGHYGKFDAVVASSRVSRNPARWLRFLLMLAGDIEPNPGPGIPSPVPRGAMDLTVGFAKETSSRMTRCLQAFRTWCESGGFIWEQICSSVESLAYGLRAYGLFPFEKGYPRYLLVYAITAVQDVFPQTRSHLGLAWQIDKKWQHHEPGACRAVLPAVAVRAACALGALWGWCAWSALVLLGFAGMLHPSEIVGLVRSDLVFPSDVGHDMACMFVHLRSPKTARFARRQHCRIDDAGIIALVEAIFGQLQLSQRLYTGSMAQFRRQWNCVMARLGIPCRQDQRGREADVAPVAAASTPLPTPGGNAGGSTRSCEPETSSQVEVATVATVATMESPMPALMPRCGRSRHAAEAGSLLSQGVWTELVAACTGHWKTEMFQAPCEAPASCLYGLELSAKVVAAFAAPWRSIEIVFGISASYQQRTELLDITGEPYVCCAGLCPCGPLGEPQDSFVLPPRNGSEGLEIALIFIQGAKSPVLGYKPMLQAIQAASSNRLWVGVPQHLLDIAEIDFARKVEEMLQRMSKAGMKADRFVLMGHSLGAVCCQLYLANVPKRKFDALVLTGSAILRHYRNSSLLPTTLTLDGDLDGLLRLSRQAEAYFHQVEQPGGPEDPKALQNPVVILQGLSHWSFSSGDLPGNVRQNDLRAEHSQPEGHQMIGEAVSDYLAFLFGKSTGARQRVVTAVQKTGVMLKPLLEALKMEGYRYLQPPCNSDYPTNPTCQYPKYPDKSLLPPAGPPKPLPPADCTCGSPWVEQMAAPMMKGDLDVKLIVKDAFHDVSDVRPFHLPHIFDPKPGSACSGPKECLINSTTVTMPIYDLKDQLDTGLWPITASEMRTKFKSRQAIMEAAGLKDVNFTETDGSNTGICQSINQAAYEWALKHASPVALGRFQKYGQKLSFAEDKKSGFGIMGPTWIHDSLTYTPSQDKKTVVVQSHYFTTANKNLGDVPFIQTVGYHYCKLLSPARAMEWIYVDGLKEFYGFKNVTETAIIV</sequence>
<dbReference type="CDD" id="cd02440">
    <property type="entry name" value="AdoMet_MTases"/>
    <property type="match status" value="1"/>
</dbReference>
<dbReference type="NCBIfam" id="TIGR00756">
    <property type="entry name" value="PPR"/>
    <property type="match status" value="1"/>
</dbReference>
<dbReference type="SUPFAM" id="SSF53474">
    <property type="entry name" value="alpha/beta-Hydrolases"/>
    <property type="match status" value="1"/>
</dbReference>
<dbReference type="SUPFAM" id="SSF53335">
    <property type="entry name" value="S-adenosyl-L-methionine-dependent methyltransferases"/>
    <property type="match status" value="1"/>
</dbReference>
<keyword evidence="2 6" id="KW-0808">Transferase</keyword>
<evidence type="ECO:0000256" key="2">
    <source>
        <dbReference type="ARBA" id="ARBA00022679"/>
    </source>
</evidence>
<reference evidence="9" key="1">
    <citation type="submission" date="2022-10" db="EMBL/GenBank/DDBJ databases">
        <authorList>
            <person name="Chen Y."/>
            <person name="Dougan E. K."/>
            <person name="Chan C."/>
            <person name="Rhodes N."/>
            <person name="Thang M."/>
        </authorList>
    </citation>
    <scope>NUCLEOTIDE SEQUENCE</scope>
</reference>
<feature type="binding site" evidence="6">
    <location>
        <begin position="523"/>
        <end position="529"/>
    </location>
    <ligand>
        <name>S-adenosyl-L-methionine</name>
        <dbReference type="ChEBI" id="CHEBI:59789"/>
    </ligand>
</feature>
<feature type="domain" description="SAM-dependent MTase RsmB/NOP-type" evidence="8">
    <location>
        <begin position="428"/>
        <end position="700"/>
    </location>
</feature>
<dbReference type="InterPro" id="IPR023267">
    <property type="entry name" value="RCMT"/>
</dbReference>
<accession>A0A9P1C934</accession>
<name>A0A9P1C934_9DINO</name>
<dbReference type="Pfam" id="PF01189">
    <property type="entry name" value="Methyltr_RsmB-F"/>
    <property type="match status" value="1"/>
</dbReference>
<feature type="active site" description="Nucleophile" evidence="6">
    <location>
        <position position="642"/>
    </location>
</feature>
<evidence type="ECO:0000313" key="12">
    <source>
        <dbReference type="Proteomes" id="UP001152797"/>
    </source>
</evidence>
<evidence type="ECO:0000256" key="7">
    <source>
        <dbReference type="SAM" id="MobiDB-lite"/>
    </source>
</evidence>
<dbReference type="PANTHER" id="PTHR22807">
    <property type="entry name" value="NOP2 YEAST -RELATED NOL1/NOP2/FMU SUN DOMAIN-CONTAINING"/>
    <property type="match status" value="1"/>
</dbReference>
<keyword evidence="4 6" id="KW-0694">RNA-binding</keyword>
<dbReference type="Proteomes" id="UP001152797">
    <property type="component" value="Unassembled WGS sequence"/>
</dbReference>
<dbReference type="Pfam" id="PF13812">
    <property type="entry name" value="PPR_3"/>
    <property type="match status" value="1"/>
</dbReference>
<dbReference type="GO" id="GO:0070475">
    <property type="term" value="P:rRNA base methylation"/>
    <property type="evidence" value="ECO:0007669"/>
    <property type="project" value="TreeGrafter"/>
</dbReference>
<dbReference type="OrthoDB" id="188124at2759"/>
<dbReference type="Gene3D" id="3.40.50.150">
    <property type="entry name" value="Vaccinia Virus protein VP39"/>
    <property type="match status" value="1"/>
</dbReference>
<feature type="compositionally biased region" description="Basic residues" evidence="7">
    <location>
        <begin position="1600"/>
        <end position="1609"/>
    </location>
</feature>
<evidence type="ECO:0000256" key="4">
    <source>
        <dbReference type="ARBA" id="ARBA00022884"/>
    </source>
</evidence>
<dbReference type="EMBL" id="CAMXCT030001136">
    <property type="protein sequence ID" value="CAL4774427.1"/>
    <property type="molecule type" value="Genomic_DNA"/>
</dbReference>
<dbReference type="Gene3D" id="3.40.50.1820">
    <property type="entry name" value="alpha/beta hydrolase"/>
    <property type="match status" value="1"/>
</dbReference>
<dbReference type="InterPro" id="IPR011990">
    <property type="entry name" value="TPR-like_helical_dom_sf"/>
</dbReference>
<dbReference type="InterPro" id="IPR049560">
    <property type="entry name" value="MeTrfase_RsmB-F_NOP2_cat"/>
</dbReference>
<feature type="region of interest" description="Disordered" evidence="7">
    <location>
        <begin position="1557"/>
        <end position="1609"/>
    </location>
</feature>
<dbReference type="EMBL" id="CAMXCT020001136">
    <property type="protein sequence ID" value="CAL1140490.1"/>
    <property type="molecule type" value="Genomic_DNA"/>
</dbReference>
<evidence type="ECO:0000313" key="11">
    <source>
        <dbReference type="EMBL" id="CAL4774427.1"/>
    </source>
</evidence>
<dbReference type="GO" id="GO:0009383">
    <property type="term" value="F:rRNA (cytosine-C5-)-methyltransferase activity"/>
    <property type="evidence" value="ECO:0007669"/>
    <property type="project" value="TreeGrafter"/>
</dbReference>
<evidence type="ECO:0000313" key="10">
    <source>
        <dbReference type="EMBL" id="CAL1140490.1"/>
    </source>
</evidence>
<dbReference type="GO" id="GO:0003723">
    <property type="term" value="F:RNA binding"/>
    <property type="evidence" value="ECO:0007669"/>
    <property type="project" value="UniProtKB-UniRule"/>
</dbReference>
<evidence type="ECO:0000259" key="8">
    <source>
        <dbReference type="PROSITE" id="PS51686"/>
    </source>
</evidence>
<organism evidence="9">
    <name type="scientific">Cladocopium goreaui</name>
    <dbReference type="NCBI Taxonomy" id="2562237"/>
    <lineage>
        <taxon>Eukaryota</taxon>
        <taxon>Sar</taxon>
        <taxon>Alveolata</taxon>
        <taxon>Dinophyceae</taxon>
        <taxon>Suessiales</taxon>
        <taxon>Symbiodiniaceae</taxon>
        <taxon>Cladocopium</taxon>
    </lineage>
</organism>
<proteinExistence type="inferred from homology"/>
<dbReference type="InterPro" id="IPR001678">
    <property type="entry name" value="MeTrfase_RsmB-F_NOP2_dom"/>
</dbReference>
<comment type="caution">
    <text evidence="9">The sequence shown here is derived from an EMBL/GenBank/DDBJ whole genome shotgun (WGS) entry which is preliminary data.</text>
</comment>
<evidence type="ECO:0000256" key="6">
    <source>
        <dbReference type="PROSITE-ProRule" id="PRU01023"/>
    </source>
</evidence>
<comment type="similarity">
    <text evidence="6">Belongs to the class I-like SAM-binding methyltransferase superfamily. RsmB/NOP family.</text>
</comment>
<dbReference type="PROSITE" id="PS51375">
    <property type="entry name" value="PPR"/>
    <property type="match status" value="1"/>
</dbReference>
<feature type="binding site" evidence="6">
    <location>
        <position position="590"/>
    </location>
    <ligand>
        <name>S-adenosyl-L-methionine</name>
        <dbReference type="ChEBI" id="CHEBI:59789"/>
    </ligand>
</feature>
<evidence type="ECO:0000256" key="1">
    <source>
        <dbReference type="ARBA" id="ARBA00022603"/>
    </source>
</evidence>
<dbReference type="Pfam" id="PF01535">
    <property type="entry name" value="PPR"/>
    <property type="match status" value="1"/>
</dbReference>
<evidence type="ECO:0000313" key="9">
    <source>
        <dbReference type="EMBL" id="CAI3987115.1"/>
    </source>
</evidence>
<feature type="binding site" evidence="6">
    <location>
        <position position="545"/>
    </location>
    <ligand>
        <name>S-adenosyl-L-methionine</name>
        <dbReference type="ChEBI" id="CHEBI:59789"/>
    </ligand>
</feature>
<feature type="repeat" description="PPR" evidence="5">
    <location>
        <begin position="106"/>
        <end position="140"/>
    </location>
</feature>
<keyword evidence="3 6" id="KW-0949">S-adenosyl-L-methionine</keyword>
<dbReference type="InterPro" id="IPR029063">
    <property type="entry name" value="SAM-dependent_MTases_sf"/>
</dbReference>
<dbReference type="PROSITE" id="PS51686">
    <property type="entry name" value="SAM_MT_RSMB_NOP"/>
    <property type="match status" value="1"/>
</dbReference>
<dbReference type="Gene3D" id="1.25.40.10">
    <property type="entry name" value="Tetratricopeptide repeat domain"/>
    <property type="match status" value="2"/>
</dbReference>
<protein>
    <submittedName>
        <fullName evidence="11">Ribosomal RNA small subunit methyltransferase F (16S rRNA m5C1407 methyltransferase) (rRNA (cytosine-C(5)-)-methyltransferase RsmF)</fullName>
    </submittedName>
</protein>
<dbReference type="InterPro" id="IPR029058">
    <property type="entry name" value="AB_hydrolase_fold"/>
</dbReference>
<dbReference type="PANTHER" id="PTHR22807:SF30">
    <property type="entry name" value="28S RRNA (CYTOSINE(4447)-C(5))-METHYLTRANSFERASE-RELATED"/>
    <property type="match status" value="1"/>
</dbReference>
<feature type="compositionally biased region" description="Basic residues" evidence="7">
    <location>
        <begin position="1576"/>
        <end position="1588"/>
    </location>
</feature>
<feature type="region of interest" description="Disordered" evidence="7">
    <location>
        <begin position="2131"/>
        <end position="2151"/>
    </location>
</feature>
<dbReference type="PRINTS" id="PR02008">
    <property type="entry name" value="RCMTFAMILY"/>
</dbReference>
<dbReference type="InterPro" id="IPR002885">
    <property type="entry name" value="PPR_rpt"/>
</dbReference>
<dbReference type="EMBL" id="CAMXCT010001136">
    <property type="protein sequence ID" value="CAI3987115.1"/>
    <property type="molecule type" value="Genomic_DNA"/>
</dbReference>
<evidence type="ECO:0000256" key="5">
    <source>
        <dbReference type="PROSITE-ProRule" id="PRU00708"/>
    </source>
</evidence>
<evidence type="ECO:0000256" key="3">
    <source>
        <dbReference type="ARBA" id="ARBA00022691"/>
    </source>
</evidence>
<keyword evidence="1 6" id="KW-0489">Methyltransferase</keyword>